<keyword evidence="3 6" id="KW-1133">Transmembrane helix</keyword>
<evidence type="ECO:0000256" key="4">
    <source>
        <dbReference type="ARBA" id="ARBA00023136"/>
    </source>
</evidence>
<accession>A0A2V1DN36</accession>
<dbReference type="Pfam" id="PF20684">
    <property type="entry name" value="Fung_rhodopsin"/>
    <property type="match status" value="1"/>
</dbReference>
<keyword evidence="9" id="KW-1185">Reference proteome</keyword>
<evidence type="ECO:0000256" key="2">
    <source>
        <dbReference type="ARBA" id="ARBA00022692"/>
    </source>
</evidence>
<protein>
    <recommendedName>
        <fullName evidence="7">Rhodopsin domain-containing protein</fullName>
    </recommendedName>
</protein>
<feature type="transmembrane region" description="Helical" evidence="6">
    <location>
        <begin position="101"/>
        <end position="119"/>
    </location>
</feature>
<evidence type="ECO:0000259" key="7">
    <source>
        <dbReference type="Pfam" id="PF20684"/>
    </source>
</evidence>
<feature type="transmembrane region" description="Helical" evidence="6">
    <location>
        <begin position="213"/>
        <end position="232"/>
    </location>
</feature>
<evidence type="ECO:0000313" key="9">
    <source>
        <dbReference type="Proteomes" id="UP000244855"/>
    </source>
</evidence>
<dbReference type="PANTHER" id="PTHR33048:SF47">
    <property type="entry name" value="INTEGRAL MEMBRANE PROTEIN-RELATED"/>
    <property type="match status" value="1"/>
</dbReference>
<evidence type="ECO:0000256" key="3">
    <source>
        <dbReference type="ARBA" id="ARBA00022989"/>
    </source>
</evidence>
<feature type="transmembrane region" description="Helical" evidence="6">
    <location>
        <begin position="252"/>
        <end position="271"/>
    </location>
</feature>
<keyword evidence="4 6" id="KW-0472">Membrane</keyword>
<feature type="domain" description="Rhodopsin" evidence="7">
    <location>
        <begin position="37"/>
        <end position="276"/>
    </location>
</feature>
<dbReference type="PANTHER" id="PTHR33048">
    <property type="entry name" value="PTH11-LIKE INTEGRAL MEMBRANE PROTEIN (AFU_ORTHOLOGUE AFUA_5G11245)"/>
    <property type="match status" value="1"/>
</dbReference>
<feature type="transmembrane region" description="Helical" evidence="6">
    <location>
        <begin position="20"/>
        <end position="41"/>
    </location>
</feature>
<comment type="subcellular location">
    <subcellularLocation>
        <location evidence="1">Membrane</location>
        <topology evidence="1">Multi-pass membrane protein</topology>
    </subcellularLocation>
</comment>
<dbReference type="InterPro" id="IPR049326">
    <property type="entry name" value="Rhodopsin_dom_fungi"/>
</dbReference>
<feature type="transmembrane region" description="Helical" evidence="6">
    <location>
        <begin position="131"/>
        <end position="153"/>
    </location>
</feature>
<dbReference type="GO" id="GO:0016020">
    <property type="term" value="C:membrane"/>
    <property type="evidence" value="ECO:0007669"/>
    <property type="project" value="UniProtKB-SubCell"/>
</dbReference>
<dbReference type="EMBL" id="KZ805394">
    <property type="protein sequence ID" value="PVH99345.1"/>
    <property type="molecule type" value="Genomic_DNA"/>
</dbReference>
<dbReference type="InterPro" id="IPR052337">
    <property type="entry name" value="SAT4-like"/>
</dbReference>
<evidence type="ECO:0000256" key="6">
    <source>
        <dbReference type="SAM" id="Phobius"/>
    </source>
</evidence>
<dbReference type="Proteomes" id="UP000244855">
    <property type="component" value="Unassembled WGS sequence"/>
</dbReference>
<sequence>MNMPSAQLEIDSKENLGPRVVGTIVAFTVLALISVLLRTFARIRFTRLVGWDDFFIALAMFFTIMTAAFQIEQVKWGAGKHTALLDLTSITNSLKYMYRSILTYFIGLTLTKVSILMQYRRIFSAKRARIPIYVVMAFTVAGSIEGFFTVAFMCKPVDAFWNVLKRLTATCLDRNVLLYLNSIWNMIAGLLIAALPVRGIWRLQLVRRQKVALIAVLTLGWIVCIVSAIRIYSLVVQARNELDFMFYSAPPLIWGAIEMNLAIVCACVPALKPLVVHVLPAFASKPSENKSSQQSRVFNWSGFSRSFLLLEDKNSYVGKGSDEEQGSVGDELPTITAPPAVYRQYSKTDYIRVTHYVQ</sequence>
<feature type="transmembrane region" description="Helical" evidence="6">
    <location>
        <begin position="53"/>
        <end position="71"/>
    </location>
</feature>
<proteinExistence type="inferred from homology"/>
<keyword evidence="2 6" id="KW-0812">Transmembrane</keyword>
<evidence type="ECO:0000256" key="1">
    <source>
        <dbReference type="ARBA" id="ARBA00004141"/>
    </source>
</evidence>
<organism evidence="8 9">
    <name type="scientific">Periconia macrospinosa</name>
    <dbReference type="NCBI Taxonomy" id="97972"/>
    <lineage>
        <taxon>Eukaryota</taxon>
        <taxon>Fungi</taxon>
        <taxon>Dikarya</taxon>
        <taxon>Ascomycota</taxon>
        <taxon>Pezizomycotina</taxon>
        <taxon>Dothideomycetes</taxon>
        <taxon>Pleosporomycetidae</taxon>
        <taxon>Pleosporales</taxon>
        <taxon>Massarineae</taxon>
        <taxon>Periconiaceae</taxon>
        <taxon>Periconia</taxon>
    </lineage>
</organism>
<dbReference type="OrthoDB" id="444631at2759"/>
<evidence type="ECO:0000256" key="5">
    <source>
        <dbReference type="ARBA" id="ARBA00038359"/>
    </source>
</evidence>
<evidence type="ECO:0000313" key="8">
    <source>
        <dbReference type="EMBL" id="PVH99345.1"/>
    </source>
</evidence>
<feature type="transmembrane region" description="Helical" evidence="6">
    <location>
        <begin position="182"/>
        <end position="201"/>
    </location>
</feature>
<dbReference type="AlphaFoldDB" id="A0A2V1DN36"/>
<comment type="similarity">
    <text evidence="5">Belongs to the SAT4 family.</text>
</comment>
<name>A0A2V1DN36_9PLEO</name>
<gene>
    <name evidence="8" type="ORF">DM02DRAFT_711795</name>
</gene>
<reference evidence="8 9" key="1">
    <citation type="journal article" date="2018" name="Sci. Rep.">
        <title>Comparative genomics provides insights into the lifestyle and reveals functional heterogeneity of dark septate endophytic fungi.</title>
        <authorList>
            <person name="Knapp D.G."/>
            <person name="Nemeth J.B."/>
            <person name="Barry K."/>
            <person name="Hainaut M."/>
            <person name="Henrissat B."/>
            <person name="Johnson J."/>
            <person name="Kuo A."/>
            <person name="Lim J.H.P."/>
            <person name="Lipzen A."/>
            <person name="Nolan M."/>
            <person name="Ohm R.A."/>
            <person name="Tamas L."/>
            <person name="Grigoriev I.V."/>
            <person name="Spatafora J.W."/>
            <person name="Nagy L.G."/>
            <person name="Kovacs G.M."/>
        </authorList>
    </citation>
    <scope>NUCLEOTIDE SEQUENCE [LARGE SCALE GENOMIC DNA]</scope>
    <source>
        <strain evidence="8 9">DSE2036</strain>
    </source>
</reference>